<dbReference type="InParanoid" id="B3RY69"/>
<dbReference type="InterPro" id="IPR050410">
    <property type="entry name" value="CCR4/nocturin_mRNA_transcr"/>
</dbReference>
<evidence type="ECO:0000259" key="4">
    <source>
        <dbReference type="Pfam" id="PF03372"/>
    </source>
</evidence>
<dbReference type="SUPFAM" id="SSF56219">
    <property type="entry name" value="DNase I-like"/>
    <property type="match status" value="1"/>
</dbReference>
<dbReference type="GeneID" id="6754086"/>
<dbReference type="PANTHER" id="PTHR12121:SF45">
    <property type="entry name" value="NOCTURNIN"/>
    <property type="match status" value="1"/>
</dbReference>
<feature type="domain" description="Endonuclease/exonuclease/phosphatase" evidence="4">
    <location>
        <begin position="9"/>
        <end position="257"/>
    </location>
</feature>
<dbReference type="InterPro" id="IPR005135">
    <property type="entry name" value="Endo/exonuclease/phosphatase"/>
</dbReference>
<sequence length="267" mass="30739">NENFIKCPQTALAWSSRKHSLMQEILRSKADIICLEEVDHYSDFFQPILTSLDYIGFFVPKPDSPCLLYDENNGPDGCALFFSAKKFSLILHDQFILRKNDGDTNQVAIVILLETTFLPESKKICIVCTHLKSHSSEWCENIRKEQSAFLLNKVGQLINFEYIPIIICGDFNTDPNTPTYTNFANFQPCHLKSAYALNGEEPKFTTWKFRPKCQVCHTIDYIWFSDKFLKRVQFLAIPTMSEIGPNALPAEHYPSDHMSLVAEFKYN</sequence>
<dbReference type="EMBL" id="DS985245">
    <property type="protein sequence ID" value="EDV24550.1"/>
    <property type="molecule type" value="Genomic_DNA"/>
</dbReference>
<name>B3RY69_TRIAD</name>
<dbReference type="PhylomeDB" id="B3RY69"/>
<dbReference type="CTD" id="6754086"/>
<keyword evidence="2" id="KW-0378">Hydrolase</keyword>
<feature type="non-terminal residue" evidence="5">
    <location>
        <position position="1"/>
    </location>
</feature>
<evidence type="ECO:0000313" key="5">
    <source>
        <dbReference type="EMBL" id="EDV24550.1"/>
    </source>
</evidence>
<evidence type="ECO:0000256" key="3">
    <source>
        <dbReference type="ARBA" id="ARBA00023807"/>
    </source>
</evidence>
<dbReference type="Pfam" id="PF03372">
    <property type="entry name" value="Exo_endo_phos"/>
    <property type="match status" value="1"/>
</dbReference>
<keyword evidence="6" id="KW-1185">Reference proteome</keyword>
<dbReference type="PANTHER" id="PTHR12121">
    <property type="entry name" value="CARBON CATABOLITE REPRESSOR PROTEIN 4"/>
    <property type="match status" value="1"/>
</dbReference>
<dbReference type="InterPro" id="IPR036691">
    <property type="entry name" value="Endo/exonu/phosph_ase_sf"/>
</dbReference>
<dbReference type="Gene3D" id="3.60.10.10">
    <property type="entry name" value="Endonuclease/exonuclease/phosphatase"/>
    <property type="match status" value="1"/>
</dbReference>
<comment type="similarity">
    <text evidence="1">Belongs to the CCR4/nocturin family.</text>
</comment>
<evidence type="ECO:0000313" key="6">
    <source>
        <dbReference type="Proteomes" id="UP000009022"/>
    </source>
</evidence>
<dbReference type="FunCoup" id="B3RY69">
    <property type="interactions" value="233"/>
</dbReference>
<protein>
    <recommendedName>
        <fullName evidence="3">Nocturnin</fullName>
    </recommendedName>
</protein>
<dbReference type="HOGENOM" id="CLU_016428_1_2_1"/>
<dbReference type="GO" id="GO:0000175">
    <property type="term" value="F:3'-5'-RNA exonuclease activity"/>
    <property type="evidence" value="ECO:0000318"/>
    <property type="project" value="GO_Central"/>
</dbReference>
<evidence type="ECO:0000256" key="2">
    <source>
        <dbReference type="ARBA" id="ARBA00022801"/>
    </source>
</evidence>
<dbReference type="GO" id="GO:0006139">
    <property type="term" value="P:nucleobase-containing compound metabolic process"/>
    <property type="evidence" value="ECO:0007669"/>
    <property type="project" value="UniProtKB-ARBA"/>
</dbReference>
<dbReference type="eggNOG" id="KOG0620">
    <property type="taxonomic scope" value="Eukaryota"/>
</dbReference>
<dbReference type="RefSeq" id="XP_002112440.1">
    <property type="nucleotide sequence ID" value="XM_002112404.1"/>
</dbReference>
<dbReference type="OMA" id="LQWNHRS"/>
<proteinExistence type="inferred from homology"/>
<evidence type="ECO:0000256" key="1">
    <source>
        <dbReference type="ARBA" id="ARBA00010774"/>
    </source>
</evidence>
<dbReference type="KEGG" id="tad:TRIADDRAFT_25141"/>
<organism evidence="5 6">
    <name type="scientific">Trichoplax adhaerens</name>
    <name type="common">Trichoplax reptans</name>
    <dbReference type="NCBI Taxonomy" id="10228"/>
    <lineage>
        <taxon>Eukaryota</taxon>
        <taxon>Metazoa</taxon>
        <taxon>Placozoa</taxon>
        <taxon>Uniplacotomia</taxon>
        <taxon>Trichoplacea</taxon>
        <taxon>Trichoplacidae</taxon>
        <taxon>Trichoplax</taxon>
    </lineage>
</organism>
<dbReference type="AlphaFoldDB" id="B3RY69"/>
<dbReference type="OrthoDB" id="276515at2759"/>
<reference evidence="5 6" key="1">
    <citation type="journal article" date="2008" name="Nature">
        <title>The Trichoplax genome and the nature of placozoans.</title>
        <authorList>
            <person name="Srivastava M."/>
            <person name="Begovic E."/>
            <person name="Chapman J."/>
            <person name="Putnam N.H."/>
            <person name="Hellsten U."/>
            <person name="Kawashima T."/>
            <person name="Kuo A."/>
            <person name="Mitros T."/>
            <person name="Salamov A."/>
            <person name="Carpenter M.L."/>
            <person name="Signorovitch A.Y."/>
            <person name="Moreno M.A."/>
            <person name="Kamm K."/>
            <person name="Grimwood J."/>
            <person name="Schmutz J."/>
            <person name="Shapiro H."/>
            <person name="Grigoriev I.V."/>
            <person name="Buss L.W."/>
            <person name="Schierwater B."/>
            <person name="Dellaporta S.L."/>
            <person name="Rokhsar D.S."/>
        </authorList>
    </citation>
    <scope>NUCLEOTIDE SEQUENCE [LARGE SCALE GENOMIC DNA]</scope>
    <source>
        <strain evidence="5 6">Grell-BS-1999</strain>
    </source>
</reference>
<gene>
    <name evidence="5" type="ORF">TRIADDRAFT_25141</name>
</gene>
<accession>B3RY69</accession>
<dbReference type="Proteomes" id="UP000009022">
    <property type="component" value="Unassembled WGS sequence"/>
</dbReference>
<dbReference type="STRING" id="10228.B3RY69"/>